<dbReference type="SUPFAM" id="SSF54909">
    <property type="entry name" value="Dimeric alpha+beta barrel"/>
    <property type="match status" value="1"/>
</dbReference>
<keyword evidence="3" id="KW-1185">Reference proteome</keyword>
<dbReference type="PANTHER" id="PTHR34474:SF2">
    <property type="entry name" value="SIGNAL TRANSDUCTION PROTEIN TRAP"/>
    <property type="match status" value="1"/>
</dbReference>
<dbReference type="PANTHER" id="PTHR34474">
    <property type="entry name" value="SIGNAL TRANSDUCTION PROTEIN TRAP"/>
    <property type="match status" value="1"/>
</dbReference>
<dbReference type="InterPro" id="IPR011008">
    <property type="entry name" value="Dimeric_a/b-barrel"/>
</dbReference>
<dbReference type="Proteomes" id="UP000019141">
    <property type="component" value="Unassembled WGS sequence"/>
</dbReference>
<dbReference type="EMBL" id="AZHW01000299">
    <property type="protein sequence ID" value="ETX00832.1"/>
    <property type="molecule type" value="Genomic_DNA"/>
</dbReference>
<protein>
    <submittedName>
        <fullName evidence="2">Antibiotic biosynthesis monooxygenase</fullName>
    </submittedName>
</protein>
<dbReference type="Pfam" id="PF03992">
    <property type="entry name" value="ABM"/>
    <property type="match status" value="1"/>
</dbReference>
<dbReference type="InterPro" id="IPR007138">
    <property type="entry name" value="ABM_dom"/>
</dbReference>
<evidence type="ECO:0000313" key="3">
    <source>
        <dbReference type="Proteomes" id="UP000019141"/>
    </source>
</evidence>
<dbReference type="HOGENOM" id="CLU_141544_1_1_7"/>
<dbReference type="Gene3D" id="3.30.70.100">
    <property type="match status" value="1"/>
</dbReference>
<keyword evidence="2" id="KW-0503">Monooxygenase</keyword>
<evidence type="ECO:0000259" key="1">
    <source>
        <dbReference type="PROSITE" id="PS51725"/>
    </source>
</evidence>
<accession>W4LTU4</accession>
<name>W4LTU4_ENTF1</name>
<dbReference type="AlphaFoldDB" id="W4LTU4"/>
<reference evidence="2 3" key="1">
    <citation type="journal article" date="2014" name="Nature">
        <title>An environmental bacterial taxon with a large and distinct metabolic repertoire.</title>
        <authorList>
            <person name="Wilson M.C."/>
            <person name="Mori T."/>
            <person name="Ruckert C."/>
            <person name="Uria A.R."/>
            <person name="Helf M.J."/>
            <person name="Takada K."/>
            <person name="Gernert C."/>
            <person name="Steffens U.A."/>
            <person name="Heycke N."/>
            <person name="Schmitt S."/>
            <person name="Rinke C."/>
            <person name="Helfrich E.J."/>
            <person name="Brachmann A.O."/>
            <person name="Gurgui C."/>
            <person name="Wakimoto T."/>
            <person name="Kracht M."/>
            <person name="Crusemann M."/>
            <person name="Hentschel U."/>
            <person name="Abe I."/>
            <person name="Matsunaga S."/>
            <person name="Kalinowski J."/>
            <person name="Takeyama H."/>
            <person name="Piel J."/>
        </authorList>
    </citation>
    <scope>NUCLEOTIDE SEQUENCE [LARGE SCALE GENOMIC DNA]</scope>
    <source>
        <strain evidence="3">TSY1</strain>
    </source>
</reference>
<keyword evidence="2" id="KW-0560">Oxidoreductase</keyword>
<proteinExistence type="predicted"/>
<sequence>MYVVANRVPVVTEWAEKFEERFRNRVGQIDQQPGFLSMQILRPADDDSPYVVLTAWKDKAAFESWVGSEDFRLAHQNPLPKEAYREGGRLERHEVVIEAIASGS</sequence>
<feature type="domain" description="ABM" evidence="1">
    <location>
        <begin position="2"/>
        <end position="95"/>
    </location>
</feature>
<dbReference type="InterPro" id="IPR050404">
    <property type="entry name" value="Heme-degrading_MO"/>
</dbReference>
<evidence type="ECO:0000313" key="2">
    <source>
        <dbReference type="EMBL" id="ETX00832.1"/>
    </source>
</evidence>
<dbReference type="PROSITE" id="PS51725">
    <property type="entry name" value="ABM"/>
    <property type="match status" value="1"/>
</dbReference>
<dbReference type="GO" id="GO:0004497">
    <property type="term" value="F:monooxygenase activity"/>
    <property type="evidence" value="ECO:0007669"/>
    <property type="project" value="UniProtKB-KW"/>
</dbReference>
<gene>
    <name evidence="2" type="ORF">ETSY1_09755</name>
</gene>
<comment type="caution">
    <text evidence="2">The sequence shown here is derived from an EMBL/GenBank/DDBJ whole genome shotgun (WGS) entry which is preliminary data.</text>
</comment>
<organism evidence="2 3">
    <name type="scientific">Entotheonella factor</name>
    <dbReference type="NCBI Taxonomy" id="1429438"/>
    <lineage>
        <taxon>Bacteria</taxon>
        <taxon>Pseudomonadati</taxon>
        <taxon>Nitrospinota/Tectimicrobiota group</taxon>
        <taxon>Candidatus Tectimicrobiota</taxon>
        <taxon>Candidatus Entotheonellia</taxon>
        <taxon>Candidatus Entotheonellales</taxon>
        <taxon>Candidatus Entotheonellaceae</taxon>
        <taxon>Candidatus Entotheonella</taxon>
    </lineage>
</organism>